<feature type="transmembrane region" description="Helical" evidence="1">
    <location>
        <begin position="117"/>
        <end position="143"/>
    </location>
</feature>
<reference evidence="2" key="2">
    <citation type="submission" date="2024-06" db="EMBL/GenBank/DDBJ databases">
        <authorList>
            <person name="Petrova K.O."/>
            <person name="Toshchakov S.V."/>
            <person name="Boltjanskaja Y.V."/>
            <person name="Kevbrin V."/>
        </authorList>
    </citation>
    <scope>NUCLEOTIDE SEQUENCE</scope>
    <source>
        <strain evidence="2">Z-910T</strain>
    </source>
</reference>
<keyword evidence="1" id="KW-0472">Membrane</keyword>
<dbReference type="RefSeq" id="WP_350343022.1">
    <property type="nucleotide sequence ID" value="NZ_CP158367.1"/>
</dbReference>
<organism evidence="2">
    <name type="scientific">Proteinivorax tanatarense</name>
    <dbReference type="NCBI Taxonomy" id="1260629"/>
    <lineage>
        <taxon>Bacteria</taxon>
        <taxon>Bacillati</taxon>
        <taxon>Bacillota</taxon>
        <taxon>Clostridia</taxon>
        <taxon>Eubacteriales</taxon>
        <taxon>Proteinivoracaceae</taxon>
        <taxon>Proteinivorax</taxon>
    </lineage>
</organism>
<protein>
    <submittedName>
        <fullName evidence="2">DUF1700 domain-containing protein</fullName>
    </submittedName>
</protein>
<proteinExistence type="predicted"/>
<keyword evidence="1" id="KW-1133">Transmembrane helix</keyword>
<dbReference type="Pfam" id="PF22564">
    <property type="entry name" value="HAAS"/>
    <property type="match status" value="1"/>
</dbReference>
<sequence>MKKNEFLAKLRTKLRGLDNDSIDEITYDYEEHFSVGKEKGKNEEEIAESLGNPETIAAQYKYENALMTAKTSRRPIHLIKAILAGLALGLFNLIFVLGFYIAIVATLFAFFMASLAIAFSGGAMLFQVFLPFNLSLLGIPFLIEGLAGRITLFSLGIGTMALGLLLIIGVIKLGQLLFSLTLKYLQANISIVKKAGEDNAT</sequence>
<reference evidence="2" key="1">
    <citation type="journal article" date="2013" name="Extremophiles">
        <title>Proteinivorax tanatarense gen. nov., sp. nov., an anaerobic, haloalkaliphilic, proteolytic bacterium isolated from a decaying algal bloom, and proposal of Proteinivoraceae fam. nov.</title>
        <authorList>
            <person name="Kevbrin V."/>
            <person name="Boltyanskaya Y."/>
            <person name="Zhilina T."/>
            <person name="Kolganova T."/>
            <person name="Lavrentjeva E."/>
            <person name="Kuznetsov B."/>
        </authorList>
    </citation>
    <scope>NUCLEOTIDE SEQUENCE</scope>
    <source>
        <strain evidence="2">Z-910T</strain>
    </source>
</reference>
<feature type="transmembrane region" description="Helical" evidence="1">
    <location>
        <begin position="150"/>
        <end position="171"/>
    </location>
</feature>
<dbReference type="EMBL" id="CP158367">
    <property type="protein sequence ID" value="XBX74268.1"/>
    <property type="molecule type" value="Genomic_DNA"/>
</dbReference>
<evidence type="ECO:0000313" key="2">
    <source>
        <dbReference type="EMBL" id="XBX74268.1"/>
    </source>
</evidence>
<dbReference type="AlphaFoldDB" id="A0AAU7VJJ7"/>
<gene>
    <name evidence="2" type="ORF">PRVXT_002299</name>
</gene>
<accession>A0AAU7VJJ7</accession>
<evidence type="ECO:0000256" key="1">
    <source>
        <dbReference type="SAM" id="Phobius"/>
    </source>
</evidence>
<name>A0AAU7VJJ7_9FIRM</name>
<keyword evidence="1" id="KW-0812">Transmembrane</keyword>
<feature type="transmembrane region" description="Helical" evidence="1">
    <location>
        <begin position="82"/>
        <end position="111"/>
    </location>
</feature>